<dbReference type="AlphaFoldDB" id="A0A8C9CQK9"/>
<dbReference type="PROSITE" id="PS00028">
    <property type="entry name" value="ZINC_FINGER_C2H2_1"/>
    <property type="match status" value="1"/>
</dbReference>
<dbReference type="GeneTree" id="ENSGT01030000234576"/>
<keyword evidence="3" id="KW-0677">Repeat</keyword>
<evidence type="ECO:0000259" key="10">
    <source>
        <dbReference type="PROSITE" id="PS50835"/>
    </source>
</evidence>
<feature type="domain" description="Ig-like" evidence="10">
    <location>
        <begin position="54"/>
        <end position="138"/>
    </location>
</feature>
<dbReference type="FunFam" id="3.30.160.60:FF:000446">
    <property type="entry name" value="Zinc finger protein"/>
    <property type="match status" value="1"/>
</dbReference>
<dbReference type="PANTHER" id="PTHR23226:SF366">
    <property type="entry name" value="ZINC FINGER PROTEIN ZFP2"/>
    <property type="match status" value="1"/>
</dbReference>
<protein>
    <submittedName>
        <fullName evidence="11">Uncharacterized protein</fullName>
    </submittedName>
</protein>
<keyword evidence="4 7" id="KW-0863">Zinc-finger</keyword>
<keyword evidence="6" id="KW-0539">Nucleus</keyword>
<evidence type="ECO:0000256" key="6">
    <source>
        <dbReference type="ARBA" id="ARBA00023242"/>
    </source>
</evidence>
<dbReference type="GO" id="GO:0008270">
    <property type="term" value="F:zinc ion binding"/>
    <property type="evidence" value="ECO:0007669"/>
    <property type="project" value="UniProtKB-KW"/>
</dbReference>
<proteinExistence type="predicted"/>
<dbReference type="SUPFAM" id="SSF57667">
    <property type="entry name" value="beta-beta-alpha zinc fingers"/>
    <property type="match status" value="2"/>
</dbReference>
<evidence type="ECO:0000313" key="12">
    <source>
        <dbReference type="Proteomes" id="UP000694554"/>
    </source>
</evidence>
<dbReference type="PROSITE" id="PS50157">
    <property type="entry name" value="ZINC_FINGER_C2H2_2"/>
    <property type="match status" value="2"/>
</dbReference>
<evidence type="ECO:0000256" key="3">
    <source>
        <dbReference type="ARBA" id="ARBA00022737"/>
    </source>
</evidence>
<evidence type="ECO:0000256" key="4">
    <source>
        <dbReference type="ARBA" id="ARBA00022771"/>
    </source>
</evidence>
<evidence type="ECO:0000256" key="2">
    <source>
        <dbReference type="ARBA" id="ARBA00022723"/>
    </source>
</evidence>
<evidence type="ECO:0000256" key="8">
    <source>
        <dbReference type="SAM" id="MobiDB-lite"/>
    </source>
</evidence>
<dbReference type="PROSITE" id="PS50835">
    <property type="entry name" value="IG_LIKE"/>
    <property type="match status" value="1"/>
</dbReference>
<dbReference type="InterPro" id="IPR007110">
    <property type="entry name" value="Ig-like_dom"/>
</dbReference>
<dbReference type="InterPro" id="IPR036236">
    <property type="entry name" value="Znf_C2H2_sf"/>
</dbReference>
<accession>A0A8C9CQK9</accession>
<name>A0A8C9CQK9_PHOSS</name>
<dbReference type="GO" id="GO:0005634">
    <property type="term" value="C:nucleus"/>
    <property type="evidence" value="ECO:0007669"/>
    <property type="project" value="UniProtKB-SubCell"/>
</dbReference>
<dbReference type="FunFam" id="3.30.160.60:FF:000671">
    <property type="entry name" value="Zinc finger protein 26"/>
    <property type="match status" value="1"/>
</dbReference>
<dbReference type="Proteomes" id="UP000694554">
    <property type="component" value="Chromosome 11"/>
</dbReference>
<dbReference type="Ensembl" id="ENSPSNT00000029327.1">
    <property type="protein sequence ID" value="ENSPSNP00000026099.1"/>
    <property type="gene ID" value="ENSPSNG00000019021.1"/>
</dbReference>
<evidence type="ECO:0000259" key="9">
    <source>
        <dbReference type="PROSITE" id="PS50157"/>
    </source>
</evidence>
<dbReference type="GO" id="GO:0000981">
    <property type="term" value="F:DNA-binding transcription factor activity, RNA polymerase II-specific"/>
    <property type="evidence" value="ECO:0007669"/>
    <property type="project" value="TreeGrafter"/>
</dbReference>
<evidence type="ECO:0000256" key="1">
    <source>
        <dbReference type="ARBA" id="ARBA00004123"/>
    </source>
</evidence>
<feature type="domain" description="C2H2-type" evidence="9">
    <location>
        <begin position="192"/>
        <end position="207"/>
    </location>
</feature>
<dbReference type="PANTHER" id="PTHR23226">
    <property type="entry name" value="ZINC FINGER AND SCAN DOMAIN-CONTAINING"/>
    <property type="match status" value="1"/>
</dbReference>
<sequence length="207" mass="23312">MVSKDTEGIVLLYWSFIVRSSKDLSACALEQKILLQTVTLKTLDEESSCTRVQPPAVQFKGKGPEPHASEEGDSGVRTENLTLEVKQEPYEEILWCREGSDGHHETVCQHATYRGDSEPSGSLELQDGDATGEKTYECDECRKTFTWIRGLQLHRRIHIGKKPYSSTEYGKAFIRRVELTQHQGLQSKGRPYQCKECGKGFSQKAGL</sequence>
<keyword evidence="2" id="KW-0479">Metal-binding</keyword>
<dbReference type="InterPro" id="IPR013087">
    <property type="entry name" value="Znf_C2H2_type"/>
</dbReference>
<evidence type="ECO:0000313" key="11">
    <source>
        <dbReference type="Ensembl" id="ENSPSNP00000026099.1"/>
    </source>
</evidence>
<reference evidence="11" key="2">
    <citation type="submission" date="2025-08" db="UniProtKB">
        <authorList>
            <consortium name="Ensembl"/>
        </authorList>
    </citation>
    <scope>IDENTIFICATION</scope>
</reference>
<organism evidence="11 12">
    <name type="scientific">Phocoena sinus</name>
    <name type="common">Vaquita</name>
    <dbReference type="NCBI Taxonomy" id="42100"/>
    <lineage>
        <taxon>Eukaryota</taxon>
        <taxon>Metazoa</taxon>
        <taxon>Chordata</taxon>
        <taxon>Craniata</taxon>
        <taxon>Vertebrata</taxon>
        <taxon>Euteleostomi</taxon>
        <taxon>Mammalia</taxon>
        <taxon>Eutheria</taxon>
        <taxon>Laurasiatheria</taxon>
        <taxon>Artiodactyla</taxon>
        <taxon>Whippomorpha</taxon>
        <taxon>Cetacea</taxon>
        <taxon>Odontoceti</taxon>
        <taxon>Phocoenidae</taxon>
        <taxon>Phocoena</taxon>
    </lineage>
</organism>
<reference evidence="11" key="3">
    <citation type="submission" date="2025-09" db="UniProtKB">
        <authorList>
            <consortium name="Ensembl"/>
        </authorList>
    </citation>
    <scope>IDENTIFICATION</scope>
</reference>
<reference evidence="11" key="1">
    <citation type="submission" date="2019-08" db="EMBL/GenBank/DDBJ databases">
        <title>Phocoena sinus (Vaquita) genome, mPhoSin1, primary haplotype.</title>
        <authorList>
            <person name="Morin P."/>
            <person name="Mountcastle J."/>
            <person name="Fungtammasan C."/>
            <person name="Rhie A."/>
            <person name="Rojas-Bracho L."/>
            <person name="Smith C.R."/>
            <person name="Taylor B.L."/>
            <person name="Gulland F.M.D."/>
            <person name="Musser W."/>
            <person name="Houck M."/>
            <person name="Haase B."/>
            <person name="Paez S."/>
            <person name="Howe K."/>
            <person name="Torrance J."/>
            <person name="Formenti G."/>
            <person name="Phillippy A."/>
            <person name="Ryder O."/>
            <person name="Jarvis E.D."/>
            <person name="Fedrigo O."/>
        </authorList>
    </citation>
    <scope>NUCLEOTIDE SEQUENCE [LARGE SCALE GENOMIC DNA]</scope>
</reference>
<keyword evidence="12" id="KW-1185">Reference proteome</keyword>
<dbReference type="Gene3D" id="3.30.160.60">
    <property type="entry name" value="Classic Zinc Finger"/>
    <property type="match status" value="3"/>
</dbReference>
<evidence type="ECO:0000256" key="7">
    <source>
        <dbReference type="PROSITE-ProRule" id="PRU00042"/>
    </source>
</evidence>
<dbReference type="GO" id="GO:0000978">
    <property type="term" value="F:RNA polymerase II cis-regulatory region sequence-specific DNA binding"/>
    <property type="evidence" value="ECO:0007669"/>
    <property type="project" value="TreeGrafter"/>
</dbReference>
<dbReference type="SMART" id="SM00355">
    <property type="entry name" value="ZnF_C2H2"/>
    <property type="match status" value="1"/>
</dbReference>
<comment type="subcellular location">
    <subcellularLocation>
        <location evidence="1">Nucleus</location>
    </subcellularLocation>
</comment>
<feature type="compositionally biased region" description="Basic and acidic residues" evidence="8">
    <location>
        <begin position="62"/>
        <end position="76"/>
    </location>
</feature>
<feature type="region of interest" description="Disordered" evidence="8">
    <location>
        <begin position="54"/>
        <end position="79"/>
    </location>
</feature>
<keyword evidence="5" id="KW-0862">Zinc</keyword>
<feature type="domain" description="C2H2-type" evidence="9">
    <location>
        <begin position="136"/>
        <end position="163"/>
    </location>
</feature>
<evidence type="ECO:0000256" key="5">
    <source>
        <dbReference type="ARBA" id="ARBA00022833"/>
    </source>
</evidence>